<dbReference type="EMBL" id="CP061035">
    <property type="protein sequence ID" value="QQV77957.1"/>
    <property type="molecule type" value="Genomic_DNA"/>
</dbReference>
<feature type="domain" description="DUF6894" evidence="1">
    <location>
        <begin position="3"/>
        <end position="71"/>
    </location>
</feature>
<evidence type="ECO:0000313" key="3">
    <source>
        <dbReference type="Proteomes" id="UP000595894"/>
    </source>
</evidence>
<organism evidence="2 3">
    <name type="scientific">Sphingomonas aliaeris</name>
    <dbReference type="NCBI Taxonomy" id="2759526"/>
    <lineage>
        <taxon>Bacteria</taxon>
        <taxon>Pseudomonadati</taxon>
        <taxon>Pseudomonadota</taxon>
        <taxon>Alphaproteobacteria</taxon>
        <taxon>Sphingomonadales</taxon>
        <taxon>Sphingomonadaceae</taxon>
        <taxon>Sphingomonas</taxon>
    </lineage>
</organism>
<keyword evidence="3" id="KW-1185">Reference proteome</keyword>
<evidence type="ECO:0000313" key="2">
    <source>
        <dbReference type="EMBL" id="QQV77957.1"/>
    </source>
</evidence>
<dbReference type="InterPro" id="IPR054189">
    <property type="entry name" value="DUF6894"/>
</dbReference>
<dbReference type="RefSeq" id="WP_202094883.1">
    <property type="nucleotide sequence ID" value="NZ_CP061035.1"/>
</dbReference>
<dbReference type="Proteomes" id="UP000595894">
    <property type="component" value="Chromosome"/>
</dbReference>
<reference evidence="3" key="1">
    <citation type="submission" date="2020-09" db="EMBL/GenBank/DDBJ databases">
        <title>Sphingomonas sp., a new species isolated from pork steak.</title>
        <authorList>
            <person name="Heidler von Heilborn D."/>
        </authorList>
    </citation>
    <scope>NUCLEOTIDE SEQUENCE [LARGE SCALE GENOMIC DNA]</scope>
</reference>
<sequence length="83" mass="9258">MARYFFDLHECGSVTRDPEGQELPDIDVARETAIESARAIMCYELSHGHLCLSCHIDINDNEGRNLERVAFRDSVEISGSSAS</sequence>
<dbReference type="Pfam" id="PF21834">
    <property type="entry name" value="DUF6894"/>
    <property type="match status" value="1"/>
</dbReference>
<evidence type="ECO:0000259" key="1">
    <source>
        <dbReference type="Pfam" id="PF21834"/>
    </source>
</evidence>
<gene>
    <name evidence="2" type="ORF">H5J25_04200</name>
</gene>
<name>A0A974NW37_9SPHN</name>
<accession>A0A974NW37</accession>
<protein>
    <recommendedName>
        <fullName evidence="1">DUF6894 domain-containing protein</fullName>
    </recommendedName>
</protein>
<proteinExistence type="predicted"/>
<dbReference type="KEGG" id="sari:H5J25_04200"/>
<dbReference type="AlphaFoldDB" id="A0A974NW37"/>